<dbReference type="Gene3D" id="3.40.1620.10">
    <property type="entry name" value="YefM-like domain"/>
    <property type="match status" value="1"/>
</dbReference>
<accession>A0ABS8ZBG3</accession>
<dbReference type="Pfam" id="PF02604">
    <property type="entry name" value="PhdYeFM_antitox"/>
    <property type="match status" value="1"/>
</dbReference>
<dbReference type="PANTHER" id="PTHR33713">
    <property type="entry name" value="ANTITOXIN YAFN-RELATED"/>
    <property type="match status" value="1"/>
</dbReference>
<evidence type="ECO:0000313" key="3">
    <source>
        <dbReference type="EMBL" id="MCE7005209.1"/>
    </source>
</evidence>
<dbReference type="NCBIfam" id="TIGR01552">
    <property type="entry name" value="phd_fam"/>
    <property type="match status" value="1"/>
</dbReference>
<dbReference type="InterPro" id="IPR036165">
    <property type="entry name" value="YefM-like_sf"/>
</dbReference>
<dbReference type="PANTHER" id="PTHR33713:SF10">
    <property type="entry name" value="ANTITOXIN YAFN"/>
    <property type="match status" value="1"/>
</dbReference>
<dbReference type="InterPro" id="IPR051405">
    <property type="entry name" value="phD/YefM_antitoxin"/>
</dbReference>
<evidence type="ECO:0000313" key="4">
    <source>
        <dbReference type="Proteomes" id="UP001521150"/>
    </source>
</evidence>
<gene>
    <name evidence="3" type="ORF">LWC34_20600</name>
</gene>
<comment type="caution">
    <text evidence="3">The sequence shown here is derived from an EMBL/GenBank/DDBJ whole genome shotgun (WGS) entry which is preliminary data.</text>
</comment>
<reference evidence="3 4" key="1">
    <citation type="submission" date="2021-12" db="EMBL/GenBank/DDBJ databases">
        <title>Genome sequence of Kibdelosporangium philippinense ATCC 49844.</title>
        <authorList>
            <person name="Fedorov E.A."/>
            <person name="Omeragic M."/>
            <person name="Shalygina K.F."/>
            <person name="Maclea K.S."/>
        </authorList>
    </citation>
    <scope>NUCLEOTIDE SEQUENCE [LARGE SCALE GENOMIC DNA]</scope>
    <source>
        <strain evidence="3 4">ATCC 49844</strain>
    </source>
</reference>
<evidence type="ECO:0000256" key="2">
    <source>
        <dbReference type="RuleBase" id="RU362080"/>
    </source>
</evidence>
<dbReference type="SUPFAM" id="SSF143120">
    <property type="entry name" value="YefM-like"/>
    <property type="match status" value="1"/>
</dbReference>
<proteinExistence type="inferred from homology"/>
<dbReference type="EMBL" id="JAJVCN010000002">
    <property type="protein sequence ID" value="MCE7005209.1"/>
    <property type="molecule type" value="Genomic_DNA"/>
</dbReference>
<keyword evidence="4" id="KW-1185">Reference proteome</keyword>
<name>A0ABS8ZBG3_9PSEU</name>
<comment type="similarity">
    <text evidence="1 2">Belongs to the phD/YefM antitoxin family.</text>
</comment>
<sequence length="83" mass="9091">MTEMPISEARDHLGEVVAKVEHAHERTVLTRHGRPVAALVSIEDLRRLEAVEDEADLAAAREALASTEPRTAHRDVLAEFGVA</sequence>
<comment type="function">
    <text evidence="2">Antitoxin component of a type II toxin-antitoxin (TA) system.</text>
</comment>
<dbReference type="InterPro" id="IPR006442">
    <property type="entry name" value="Antitoxin_Phd/YefM"/>
</dbReference>
<organism evidence="3 4">
    <name type="scientific">Kibdelosporangium philippinense</name>
    <dbReference type="NCBI Taxonomy" id="211113"/>
    <lineage>
        <taxon>Bacteria</taxon>
        <taxon>Bacillati</taxon>
        <taxon>Actinomycetota</taxon>
        <taxon>Actinomycetes</taxon>
        <taxon>Pseudonocardiales</taxon>
        <taxon>Pseudonocardiaceae</taxon>
        <taxon>Kibdelosporangium</taxon>
    </lineage>
</organism>
<protein>
    <recommendedName>
        <fullName evidence="2">Antitoxin</fullName>
    </recommendedName>
</protein>
<dbReference type="Proteomes" id="UP001521150">
    <property type="component" value="Unassembled WGS sequence"/>
</dbReference>
<dbReference type="RefSeq" id="WP_233726797.1">
    <property type="nucleotide sequence ID" value="NZ_JAJVCN010000002.1"/>
</dbReference>
<evidence type="ECO:0000256" key="1">
    <source>
        <dbReference type="ARBA" id="ARBA00009981"/>
    </source>
</evidence>